<dbReference type="Pfam" id="PF13614">
    <property type="entry name" value="AAA_31"/>
    <property type="match status" value="1"/>
</dbReference>
<dbReference type="InterPro" id="IPR025669">
    <property type="entry name" value="AAA_dom"/>
</dbReference>
<evidence type="ECO:0000259" key="1">
    <source>
        <dbReference type="Pfam" id="PF13614"/>
    </source>
</evidence>
<accession>A0ABU7XTA0</accession>
<keyword evidence="3" id="KW-1185">Reference proteome</keyword>
<dbReference type="RefSeq" id="WP_303306079.1">
    <property type="nucleotide sequence ID" value="NZ_JAODOP010000004.1"/>
</dbReference>
<evidence type="ECO:0000313" key="3">
    <source>
        <dbReference type="Proteomes" id="UP001337305"/>
    </source>
</evidence>
<comment type="caution">
    <text evidence="2">The sequence shown here is derived from an EMBL/GenBank/DDBJ whole genome shotgun (WGS) entry which is preliminary data.</text>
</comment>
<dbReference type="InterPro" id="IPR027417">
    <property type="entry name" value="P-loop_NTPase"/>
</dbReference>
<reference evidence="2 3" key="1">
    <citation type="submission" date="2022-09" db="EMBL/GenBank/DDBJ databases">
        <title>Genome sequencing of Flavivirga sp. MEBiC05379.</title>
        <authorList>
            <person name="Oh H.-M."/>
            <person name="Kwon K.K."/>
            <person name="Park M.J."/>
            <person name="Yang S.-H."/>
        </authorList>
    </citation>
    <scope>NUCLEOTIDE SEQUENCE [LARGE SCALE GENOMIC DNA]</scope>
    <source>
        <strain evidence="2 3">MEBiC05379</strain>
    </source>
</reference>
<dbReference type="Gene3D" id="3.40.50.300">
    <property type="entry name" value="P-loop containing nucleotide triphosphate hydrolases"/>
    <property type="match status" value="1"/>
</dbReference>
<feature type="domain" description="AAA" evidence="1">
    <location>
        <begin position="1"/>
        <end position="199"/>
    </location>
</feature>
<evidence type="ECO:0000313" key="2">
    <source>
        <dbReference type="EMBL" id="MEF3833739.1"/>
    </source>
</evidence>
<proteinExistence type="predicted"/>
<name>A0ABU7XTA0_9FLAO</name>
<dbReference type="Proteomes" id="UP001337305">
    <property type="component" value="Unassembled WGS sequence"/>
</dbReference>
<dbReference type="PANTHER" id="PTHR13696">
    <property type="entry name" value="P-LOOP CONTAINING NUCLEOSIDE TRIPHOSPHATE HYDROLASE"/>
    <property type="match status" value="1"/>
</dbReference>
<dbReference type="SUPFAM" id="SSF52540">
    <property type="entry name" value="P-loop containing nucleoside triphosphate hydrolases"/>
    <property type="match status" value="1"/>
</dbReference>
<dbReference type="EMBL" id="JAODOP010000004">
    <property type="protein sequence ID" value="MEF3833739.1"/>
    <property type="molecule type" value="Genomic_DNA"/>
</dbReference>
<dbReference type="PANTHER" id="PTHR13696:SF99">
    <property type="entry name" value="COBYRINIC ACID AC-DIAMIDE SYNTHASE"/>
    <property type="match status" value="1"/>
</dbReference>
<dbReference type="CDD" id="cd02042">
    <property type="entry name" value="ParAB_family"/>
    <property type="match status" value="1"/>
</dbReference>
<sequence length="276" mass="31023">MSVISLINMKGGVGKTTLAINIADCLASRHDKKVLILDVDPQFNCTQSLMQPKAYVKHLEKEKDTIVNVFDRVKRAVAKTVDGIGELKSKKIDKIEPIEIRKNLFLLPGNLELYRMEMSPGEGREYKLSRFIEAIKKKIDIDITIIDTPPTPSIWMTSALLASDNYIIPVKPDPMSFTGIDLLESIIEDKRDNLNIKIKCLGLVLTMVETGTKVHKGVLGIISKSKKWRALKFNKEIPKRTQIAREQLNQKFILDNSDESAKIALTGLVNEILAKL</sequence>
<organism evidence="2 3">
    <name type="scientific">Flavivirga spongiicola</name>
    <dbReference type="NCBI Taxonomy" id="421621"/>
    <lineage>
        <taxon>Bacteria</taxon>
        <taxon>Pseudomonadati</taxon>
        <taxon>Bacteroidota</taxon>
        <taxon>Flavobacteriia</taxon>
        <taxon>Flavobacteriales</taxon>
        <taxon>Flavobacteriaceae</taxon>
        <taxon>Flavivirga</taxon>
    </lineage>
</organism>
<gene>
    <name evidence="2" type="ORF">N1F79_11400</name>
</gene>
<dbReference type="InterPro" id="IPR050678">
    <property type="entry name" value="DNA_Partitioning_ATPase"/>
</dbReference>
<protein>
    <submittedName>
        <fullName evidence="2">ParA family protein</fullName>
    </submittedName>
</protein>